<proteinExistence type="inferred from homology"/>
<evidence type="ECO:0000256" key="8">
    <source>
        <dbReference type="ARBA" id="ARBA00023242"/>
    </source>
</evidence>
<dbReference type="InterPro" id="IPR019410">
    <property type="entry name" value="Methyltransf_16"/>
</dbReference>
<dbReference type="GO" id="GO:0018064">
    <property type="term" value="F:protein-L-histidine N-tele-methyltransferase activity"/>
    <property type="evidence" value="ECO:0007669"/>
    <property type="project" value="UniProtKB-EC"/>
</dbReference>
<reference evidence="10" key="1">
    <citation type="journal article" date="2023" name="G3 (Bethesda)">
        <title>Whole genome assemblies of Zophobas morio and Tenebrio molitor.</title>
        <authorList>
            <person name="Kaur S."/>
            <person name="Stinson S.A."/>
            <person name="diCenzo G.C."/>
        </authorList>
    </citation>
    <scope>NUCLEOTIDE SEQUENCE</scope>
    <source>
        <strain evidence="10">QUZm001</strain>
    </source>
</reference>
<dbReference type="Proteomes" id="UP001168821">
    <property type="component" value="Unassembled WGS sequence"/>
</dbReference>
<evidence type="ECO:0000256" key="7">
    <source>
        <dbReference type="ARBA" id="ARBA00022691"/>
    </source>
</evidence>
<evidence type="ECO:0000256" key="6">
    <source>
        <dbReference type="ARBA" id="ARBA00022679"/>
    </source>
</evidence>
<keyword evidence="6" id="KW-0808">Transferase</keyword>
<keyword evidence="4" id="KW-0963">Cytoplasm</keyword>
<gene>
    <name evidence="10" type="ORF">Zmor_027046</name>
</gene>
<dbReference type="Gene3D" id="3.40.50.150">
    <property type="entry name" value="Vaccinia Virus protein VP39"/>
    <property type="match status" value="1"/>
</dbReference>
<name>A0AA38HJ27_9CUCU</name>
<dbReference type="PANTHER" id="PTHR14614:SF39">
    <property type="entry name" value="HISTIDINE PROTEIN METHYLTRANSFERASE 1 HOMOLOG"/>
    <property type="match status" value="1"/>
</dbReference>
<comment type="similarity">
    <text evidence="9">Belongs to the methyltransferase superfamily. METTL18 family.</text>
</comment>
<protein>
    <recommendedName>
        <fullName evidence="3">protein-histidine N-methyltransferase</fullName>
        <ecNumber evidence="3">2.1.1.85</ecNumber>
    </recommendedName>
</protein>
<keyword evidence="7" id="KW-0949">S-adenosyl-L-methionine</keyword>
<dbReference type="GO" id="GO:0005634">
    <property type="term" value="C:nucleus"/>
    <property type="evidence" value="ECO:0007669"/>
    <property type="project" value="UniProtKB-SubCell"/>
</dbReference>
<evidence type="ECO:0000256" key="2">
    <source>
        <dbReference type="ARBA" id="ARBA00004496"/>
    </source>
</evidence>
<comment type="subcellular location">
    <subcellularLocation>
        <location evidence="2">Cytoplasm</location>
    </subcellularLocation>
    <subcellularLocation>
        <location evidence="1">Nucleus</location>
    </subcellularLocation>
</comment>
<keyword evidence="11" id="KW-1185">Reference proteome</keyword>
<accession>A0AA38HJ27</accession>
<dbReference type="SUPFAM" id="SSF53335">
    <property type="entry name" value="S-adenosyl-L-methionine-dependent methyltransferases"/>
    <property type="match status" value="1"/>
</dbReference>
<evidence type="ECO:0000256" key="5">
    <source>
        <dbReference type="ARBA" id="ARBA00022603"/>
    </source>
</evidence>
<dbReference type="EMBL" id="JALNTZ010000800">
    <property type="protein sequence ID" value="KAJ3632047.1"/>
    <property type="molecule type" value="Genomic_DNA"/>
</dbReference>
<evidence type="ECO:0000256" key="3">
    <source>
        <dbReference type="ARBA" id="ARBA00012533"/>
    </source>
</evidence>
<evidence type="ECO:0000256" key="9">
    <source>
        <dbReference type="ARBA" id="ARBA00038126"/>
    </source>
</evidence>
<keyword evidence="5" id="KW-0489">Methyltransferase</keyword>
<keyword evidence="8" id="KW-0539">Nucleus</keyword>
<evidence type="ECO:0000313" key="11">
    <source>
        <dbReference type="Proteomes" id="UP001168821"/>
    </source>
</evidence>
<organism evidence="10 11">
    <name type="scientific">Zophobas morio</name>
    <dbReference type="NCBI Taxonomy" id="2755281"/>
    <lineage>
        <taxon>Eukaryota</taxon>
        <taxon>Metazoa</taxon>
        <taxon>Ecdysozoa</taxon>
        <taxon>Arthropoda</taxon>
        <taxon>Hexapoda</taxon>
        <taxon>Insecta</taxon>
        <taxon>Pterygota</taxon>
        <taxon>Neoptera</taxon>
        <taxon>Endopterygota</taxon>
        <taxon>Coleoptera</taxon>
        <taxon>Polyphaga</taxon>
        <taxon>Cucujiformia</taxon>
        <taxon>Tenebrionidae</taxon>
        <taxon>Zophobas</taxon>
    </lineage>
</organism>
<sequence>MFCFFNGPSLEETELVPTSKHVGQLKPNFVALLNNRSFFTSERIDIPVHPVFCECEICFFALKILSWDSELLQNFKELELNNLNIEESTITLQKVLLSSVDSSLIQKTSSDLVPGFYEGGFKTWECALDLCSFLYTYIYNLSKNKKNPFQLNVLELGCGSSLPSSLLAKLAKSKFNLVCHLSLQDFNKEVLAQISLSNIVLNTSEQLNIGNSEEFNICIELLNQHKLYYCDWSAFNTSGAKQFDLIISSETIYHNLSHEKLFYCIKRCLSRTNPEAVCLIAAKSYYFGVGGSMNHFKEIVDKDGELNWKSCYLHDSGIQREILALKFSKVSTGRSHS</sequence>
<dbReference type="Pfam" id="PF10294">
    <property type="entry name" value="Methyltransf_16"/>
    <property type="match status" value="1"/>
</dbReference>
<dbReference type="GO" id="GO:0032259">
    <property type="term" value="P:methylation"/>
    <property type="evidence" value="ECO:0007669"/>
    <property type="project" value="UniProtKB-KW"/>
</dbReference>
<evidence type="ECO:0000256" key="1">
    <source>
        <dbReference type="ARBA" id="ARBA00004123"/>
    </source>
</evidence>
<dbReference type="PANTHER" id="PTHR14614">
    <property type="entry name" value="HEPATOCELLULAR CARCINOMA-ASSOCIATED ANTIGEN"/>
    <property type="match status" value="1"/>
</dbReference>
<dbReference type="EC" id="2.1.1.85" evidence="3"/>
<dbReference type="InterPro" id="IPR029063">
    <property type="entry name" value="SAM-dependent_MTases_sf"/>
</dbReference>
<dbReference type="AlphaFoldDB" id="A0AA38HJ27"/>
<evidence type="ECO:0000256" key="4">
    <source>
        <dbReference type="ARBA" id="ARBA00022490"/>
    </source>
</evidence>
<comment type="caution">
    <text evidence="10">The sequence shown here is derived from an EMBL/GenBank/DDBJ whole genome shotgun (WGS) entry which is preliminary data.</text>
</comment>
<evidence type="ECO:0000313" key="10">
    <source>
        <dbReference type="EMBL" id="KAJ3632047.1"/>
    </source>
</evidence>
<dbReference type="GO" id="GO:0005737">
    <property type="term" value="C:cytoplasm"/>
    <property type="evidence" value="ECO:0007669"/>
    <property type="project" value="UniProtKB-SubCell"/>
</dbReference>